<evidence type="ECO:0000313" key="10">
    <source>
        <dbReference type="Proteomes" id="UP000562492"/>
    </source>
</evidence>
<keyword evidence="6 8" id="KW-1133">Transmembrane helix</keyword>
<proteinExistence type="inferred from homology"/>
<dbReference type="PANTHER" id="PTHR30269:SF37">
    <property type="entry name" value="MEMBRANE TRANSPORTER PROTEIN"/>
    <property type="match status" value="1"/>
</dbReference>
<feature type="transmembrane region" description="Helical" evidence="8">
    <location>
        <begin position="82"/>
        <end position="102"/>
    </location>
</feature>
<dbReference type="RefSeq" id="WP_233464289.1">
    <property type="nucleotide sequence ID" value="NZ_JACHKZ010000002.1"/>
</dbReference>
<evidence type="ECO:0000256" key="6">
    <source>
        <dbReference type="ARBA" id="ARBA00022989"/>
    </source>
</evidence>
<evidence type="ECO:0000256" key="4">
    <source>
        <dbReference type="ARBA" id="ARBA00022475"/>
    </source>
</evidence>
<name>A0ABR6RBD9_9BURK</name>
<evidence type="ECO:0000313" key="9">
    <source>
        <dbReference type="EMBL" id="MBB6576461.1"/>
    </source>
</evidence>
<feature type="transmembrane region" description="Helical" evidence="8">
    <location>
        <begin position="135"/>
        <end position="159"/>
    </location>
</feature>
<keyword evidence="3" id="KW-0813">Transport</keyword>
<dbReference type="EMBL" id="JACHKZ010000002">
    <property type="protein sequence ID" value="MBB6576461.1"/>
    <property type="molecule type" value="Genomic_DNA"/>
</dbReference>
<feature type="transmembrane region" description="Helical" evidence="8">
    <location>
        <begin position="109"/>
        <end position="129"/>
    </location>
</feature>
<dbReference type="Proteomes" id="UP000562492">
    <property type="component" value="Unassembled WGS sequence"/>
</dbReference>
<keyword evidence="10" id="KW-1185">Reference proteome</keyword>
<sequence>MMAWASFPDPLSAGRYLAMGLMVLTGAAMQGVGGLGYAMFCAPLAAIFFPELVPGPLLAVGAPLALLAYLRERDALNGHVAAATLAGRVIGTFAATGLLVYFSASALSILFAVLILIAVTLSTIGWRVQPTTANLSIAGVASGIMGTITAAGGPPFAIAMQHLAPPTMRSTLGVVFFAGTIVSIMALAWVGKMGAQEWWYFAVLLPWMLVGFFASNRLARHVSRTAIRQWLLGTAAVSACVILLKIWL</sequence>
<comment type="subcellular location">
    <subcellularLocation>
        <location evidence="1 8">Cell membrane</location>
        <topology evidence="1 8">Multi-pass membrane protein</topology>
    </subcellularLocation>
</comment>
<evidence type="ECO:0000256" key="2">
    <source>
        <dbReference type="ARBA" id="ARBA00009142"/>
    </source>
</evidence>
<accession>A0ABR6RBD9</accession>
<dbReference type="Pfam" id="PF01925">
    <property type="entry name" value="TauE"/>
    <property type="match status" value="1"/>
</dbReference>
<protein>
    <recommendedName>
        <fullName evidence="8">Probable membrane transporter protein</fullName>
    </recommendedName>
</protein>
<reference evidence="9 10" key="1">
    <citation type="submission" date="2020-08" db="EMBL/GenBank/DDBJ databases">
        <title>Functional genomics of gut bacteria from endangered species of beetles.</title>
        <authorList>
            <person name="Carlos-Shanley C."/>
        </authorList>
    </citation>
    <scope>NUCLEOTIDE SEQUENCE [LARGE SCALE GENOMIC DNA]</scope>
    <source>
        <strain evidence="9 10">S00124</strain>
    </source>
</reference>
<evidence type="ECO:0000256" key="8">
    <source>
        <dbReference type="RuleBase" id="RU363041"/>
    </source>
</evidence>
<keyword evidence="5 8" id="KW-0812">Transmembrane</keyword>
<dbReference type="InterPro" id="IPR052017">
    <property type="entry name" value="TSUP"/>
</dbReference>
<feature type="transmembrane region" description="Helical" evidence="8">
    <location>
        <begin position="230"/>
        <end position="247"/>
    </location>
</feature>
<feature type="transmembrane region" description="Helical" evidence="8">
    <location>
        <begin position="171"/>
        <end position="192"/>
    </location>
</feature>
<comment type="similarity">
    <text evidence="2 8">Belongs to the 4-toluene sulfonate uptake permease (TSUP) (TC 2.A.102) family.</text>
</comment>
<feature type="transmembrane region" description="Helical" evidence="8">
    <location>
        <begin position="52"/>
        <end position="70"/>
    </location>
</feature>
<gene>
    <name evidence="9" type="ORF">HNP33_000509</name>
</gene>
<evidence type="ECO:0000256" key="3">
    <source>
        <dbReference type="ARBA" id="ARBA00022448"/>
    </source>
</evidence>
<evidence type="ECO:0000256" key="1">
    <source>
        <dbReference type="ARBA" id="ARBA00004651"/>
    </source>
</evidence>
<feature type="transmembrane region" description="Helical" evidence="8">
    <location>
        <begin position="16"/>
        <end position="40"/>
    </location>
</feature>
<organism evidence="9 10">
    <name type="scientific">Comamonas odontotermitis</name>
    <dbReference type="NCBI Taxonomy" id="379895"/>
    <lineage>
        <taxon>Bacteria</taxon>
        <taxon>Pseudomonadati</taxon>
        <taxon>Pseudomonadota</taxon>
        <taxon>Betaproteobacteria</taxon>
        <taxon>Burkholderiales</taxon>
        <taxon>Comamonadaceae</taxon>
        <taxon>Comamonas</taxon>
    </lineage>
</organism>
<keyword evidence="7 8" id="KW-0472">Membrane</keyword>
<feature type="transmembrane region" description="Helical" evidence="8">
    <location>
        <begin position="198"/>
        <end position="218"/>
    </location>
</feature>
<keyword evidence="4 8" id="KW-1003">Cell membrane</keyword>
<dbReference type="PANTHER" id="PTHR30269">
    <property type="entry name" value="TRANSMEMBRANE PROTEIN YFCA"/>
    <property type="match status" value="1"/>
</dbReference>
<comment type="caution">
    <text evidence="9">The sequence shown here is derived from an EMBL/GenBank/DDBJ whole genome shotgun (WGS) entry which is preliminary data.</text>
</comment>
<evidence type="ECO:0000256" key="5">
    <source>
        <dbReference type="ARBA" id="ARBA00022692"/>
    </source>
</evidence>
<dbReference type="InterPro" id="IPR002781">
    <property type="entry name" value="TM_pro_TauE-like"/>
</dbReference>
<evidence type="ECO:0000256" key="7">
    <source>
        <dbReference type="ARBA" id="ARBA00023136"/>
    </source>
</evidence>